<dbReference type="EMBL" id="CP002083">
    <property type="protein sequence ID" value="ADJ24022.1"/>
    <property type="molecule type" value="Genomic_DNA"/>
</dbReference>
<comment type="cofactor">
    <cofactor evidence="1 7">
        <name>pyridoxal 5'-phosphate</name>
        <dbReference type="ChEBI" id="CHEBI:597326"/>
    </cofactor>
</comment>
<dbReference type="InterPro" id="IPR001917">
    <property type="entry name" value="Aminotrans_II_pyridoxalP_BS"/>
</dbReference>
<organism evidence="9 10">
    <name type="scientific">Hyphomicrobium denitrificans (strain ATCC 51888 / DSM 1869 / NCIMB 11706 / TK 0415)</name>
    <dbReference type="NCBI Taxonomy" id="582899"/>
    <lineage>
        <taxon>Bacteria</taxon>
        <taxon>Pseudomonadati</taxon>
        <taxon>Pseudomonadota</taxon>
        <taxon>Alphaproteobacteria</taxon>
        <taxon>Hyphomicrobiales</taxon>
        <taxon>Hyphomicrobiaceae</taxon>
        <taxon>Hyphomicrobium</taxon>
    </lineage>
</organism>
<feature type="domain" description="Aminotransferase class I/classII large" evidence="8">
    <location>
        <begin position="37"/>
        <end position="359"/>
    </location>
</feature>
<dbReference type="InterPro" id="IPR050106">
    <property type="entry name" value="HistidinolP_aminotransfase"/>
</dbReference>
<dbReference type="OrthoDB" id="9809616at2"/>
<dbReference type="PANTHER" id="PTHR43643:SF3">
    <property type="entry name" value="HISTIDINOL-PHOSPHATE AMINOTRANSFERASE"/>
    <property type="match status" value="1"/>
</dbReference>
<dbReference type="RefSeq" id="WP_013216181.1">
    <property type="nucleotide sequence ID" value="NC_014313.1"/>
</dbReference>
<evidence type="ECO:0000256" key="4">
    <source>
        <dbReference type="ARBA" id="ARBA00022679"/>
    </source>
</evidence>
<dbReference type="InterPro" id="IPR015422">
    <property type="entry name" value="PyrdxlP-dep_Trfase_small"/>
</dbReference>
<evidence type="ECO:0000259" key="8">
    <source>
        <dbReference type="Pfam" id="PF00155"/>
    </source>
</evidence>
<dbReference type="KEGG" id="hdn:Hden_2224"/>
<dbReference type="InterPro" id="IPR004839">
    <property type="entry name" value="Aminotransferase_I/II_large"/>
</dbReference>
<dbReference type="GO" id="GO:0030170">
    <property type="term" value="F:pyridoxal phosphate binding"/>
    <property type="evidence" value="ECO:0007669"/>
    <property type="project" value="InterPro"/>
</dbReference>
<evidence type="ECO:0000313" key="9">
    <source>
        <dbReference type="EMBL" id="ADJ24022.1"/>
    </source>
</evidence>
<dbReference type="InterPro" id="IPR015424">
    <property type="entry name" value="PyrdxlP-dep_Trfase"/>
</dbReference>
<evidence type="ECO:0000256" key="5">
    <source>
        <dbReference type="ARBA" id="ARBA00022898"/>
    </source>
</evidence>
<dbReference type="Proteomes" id="UP000002033">
    <property type="component" value="Chromosome"/>
</dbReference>
<dbReference type="PROSITE" id="PS00599">
    <property type="entry name" value="AA_TRANSFER_CLASS_2"/>
    <property type="match status" value="1"/>
</dbReference>
<accession>D8JR37</accession>
<dbReference type="GO" id="GO:0008483">
    <property type="term" value="F:transaminase activity"/>
    <property type="evidence" value="ECO:0007669"/>
    <property type="project" value="UniProtKB-KW"/>
</dbReference>
<evidence type="ECO:0000256" key="2">
    <source>
        <dbReference type="ARBA" id="ARBA00007970"/>
    </source>
</evidence>
<dbReference type="eggNOG" id="COG0079">
    <property type="taxonomic scope" value="Bacteria"/>
</dbReference>
<keyword evidence="10" id="KW-1185">Reference proteome</keyword>
<dbReference type="AlphaFoldDB" id="D8JR37"/>
<evidence type="ECO:0000313" key="10">
    <source>
        <dbReference type="Proteomes" id="UP000002033"/>
    </source>
</evidence>
<sequence length="370" mass="39647">MSRPPFTPTIASLPKLVPFVGPEALERARGRPFSARLGANESIFGSSPKAVAAMREAAAENWKYSDPENFELRSAIADHHGVAIENVVVGEGIDGLLGLTCTMFLTPGAHVVTTDGAYPTFNFHVRAHGGVLDLVPMHDMREDVPRLIESAKALSARMLYVSNPNNPMGSWWPAEAMTQFIGALAPETLLILDEAYVETAPEGTAPPIDISNPQVVHYRTFSKAYGLAGARIGYAIGESSVIEAFDKVRNHYGINRVGQIGALAAIRDQAYLRDAVGAIAAARERIAAIASANGLSPLPSAANFVAIDCGRDAAFAEHVLKALLDRDVFVRKPIAKGIDHCIRVSCGRDEDLDVFAKALPAAIEDARRLS</sequence>
<comment type="similarity">
    <text evidence="2">Belongs to the class-II pyridoxal-phosphate-dependent aminotransferase family. Histidinol-phosphate aminotransferase subfamily.</text>
</comment>
<keyword evidence="5 7" id="KW-0663">Pyridoxal phosphate</keyword>
<dbReference type="CDD" id="cd00609">
    <property type="entry name" value="AAT_like"/>
    <property type="match status" value="1"/>
</dbReference>
<dbReference type="SUPFAM" id="SSF53383">
    <property type="entry name" value="PLP-dependent transferases"/>
    <property type="match status" value="1"/>
</dbReference>
<evidence type="ECO:0000256" key="3">
    <source>
        <dbReference type="ARBA" id="ARBA00022576"/>
    </source>
</evidence>
<dbReference type="NCBIfam" id="NF006014">
    <property type="entry name" value="PRK08153.1"/>
    <property type="match status" value="1"/>
</dbReference>
<evidence type="ECO:0000256" key="7">
    <source>
        <dbReference type="RuleBase" id="RU003693"/>
    </source>
</evidence>
<dbReference type="PANTHER" id="PTHR43643">
    <property type="entry name" value="HISTIDINOL-PHOSPHATE AMINOTRANSFERASE 2"/>
    <property type="match status" value="1"/>
</dbReference>
<evidence type="ECO:0000256" key="1">
    <source>
        <dbReference type="ARBA" id="ARBA00001933"/>
    </source>
</evidence>
<comment type="pathway">
    <text evidence="6">Amino-acid biosynthesis.</text>
</comment>
<dbReference type="STRING" id="582899.Hden_2224"/>
<keyword evidence="3 9" id="KW-0032">Aminotransferase</keyword>
<reference evidence="10" key="1">
    <citation type="journal article" date="2011" name="J. Bacteriol.">
        <title>Genome sequences of eight morphologically diverse alphaproteobacteria.</title>
        <authorList>
            <consortium name="US DOE Joint Genome Institute"/>
            <person name="Brown P.J."/>
            <person name="Kysela D.T."/>
            <person name="Buechlein A."/>
            <person name="Hemmerich C."/>
            <person name="Brun Y.V."/>
        </authorList>
    </citation>
    <scope>NUCLEOTIDE SEQUENCE [LARGE SCALE GENOMIC DNA]</scope>
    <source>
        <strain evidence="10">ATCC 51888 / DSM 1869 / NCIB 11706 / TK 0415</strain>
    </source>
</reference>
<protein>
    <submittedName>
        <fullName evidence="9">Aminotransferase class I and II</fullName>
    </submittedName>
</protein>
<dbReference type="Gene3D" id="3.90.1150.10">
    <property type="entry name" value="Aspartate Aminotransferase, domain 1"/>
    <property type="match status" value="1"/>
</dbReference>
<dbReference type="Pfam" id="PF00155">
    <property type="entry name" value="Aminotran_1_2"/>
    <property type="match status" value="1"/>
</dbReference>
<dbReference type="InterPro" id="IPR015421">
    <property type="entry name" value="PyrdxlP-dep_Trfase_major"/>
</dbReference>
<keyword evidence="4 9" id="KW-0808">Transferase</keyword>
<dbReference type="HOGENOM" id="CLU_017584_3_3_5"/>
<name>D8JR37_HYPDA</name>
<evidence type="ECO:0000256" key="6">
    <source>
        <dbReference type="ARBA" id="ARBA00029440"/>
    </source>
</evidence>
<proteinExistence type="inferred from homology"/>
<dbReference type="Gene3D" id="3.40.640.10">
    <property type="entry name" value="Type I PLP-dependent aspartate aminotransferase-like (Major domain)"/>
    <property type="match status" value="1"/>
</dbReference>
<gene>
    <name evidence="9" type="ordered locus">Hden_2224</name>
</gene>